<evidence type="ECO:0000256" key="11">
    <source>
        <dbReference type="PIRSR" id="PIRSR627057-1"/>
    </source>
</evidence>
<evidence type="ECO:0000256" key="6">
    <source>
        <dbReference type="ARBA" id="ARBA00022824"/>
    </source>
</evidence>
<proteinExistence type="inferred from homology"/>
<feature type="transmembrane region" description="Helical" evidence="14">
    <location>
        <begin position="315"/>
        <end position="343"/>
    </location>
</feature>
<dbReference type="Pfam" id="PF16491">
    <property type="entry name" value="Peptidase_M48_N"/>
    <property type="match status" value="1"/>
</dbReference>
<dbReference type="OrthoDB" id="9781930at2"/>
<keyword evidence="3 14" id="KW-0812">Transmembrane</keyword>
<comment type="cofactor">
    <cofactor evidence="12 13">
        <name>Zn(2+)</name>
        <dbReference type="ChEBI" id="CHEBI:29105"/>
    </cofactor>
    <text evidence="12 13">Binds 1 zinc ion per subunit.</text>
</comment>
<evidence type="ECO:0000256" key="7">
    <source>
        <dbReference type="ARBA" id="ARBA00022833"/>
    </source>
</evidence>
<keyword evidence="4 12" id="KW-0479">Metal-binding</keyword>
<feature type="transmembrane region" description="Helical" evidence="14">
    <location>
        <begin position="148"/>
        <end position="169"/>
    </location>
</feature>
<dbReference type="GO" id="GO:0046872">
    <property type="term" value="F:metal ion binding"/>
    <property type="evidence" value="ECO:0007669"/>
    <property type="project" value="UniProtKB-KW"/>
</dbReference>
<evidence type="ECO:0000313" key="18">
    <source>
        <dbReference type="Proteomes" id="UP000244173"/>
    </source>
</evidence>
<feature type="binding site" evidence="12">
    <location>
        <position position="277"/>
    </location>
    <ligand>
        <name>Zn(2+)</name>
        <dbReference type="ChEBI" id="CHEBI:29105"/>
        <note>catalytic</note>
    </ligand>
</feature>
<feature type="binding site" evidence="12">
    <location>
        <position position="355"/>
    </location>
    <ligand>
        <name>Zn(2+)</name>
        <dbReference type="ChEBI" id="CHEBI:29105"/>
        <note>catalytic</note>
    </ligand>
</feature>
<dbReference type="EMBL" id="CP028519">
    <property type="protein sequence ID" value="AVY96092.1"/>
    <property type="molecule type" value="Genomic_DNA"/>
</dbReference>
<dbReference type="PANTHER" id="PTHR10120">
    <property type="entry name" value="CAAX PRENYL PROTEASE 1"/>
    <property type="match status" value="1"/>
</dbReference>
<dbReference type="Pfam" id="PF01435">
    <property type="entry name" value="Peptidase_M48"/>
    <property type="match status" value="1"/>
</dbReference>
<dbReference type="CDD" id="cd07343">
    <property type="entry name" value="M48A_Zmpste24p_like"/>
    <property type="match status" value="1"/>
</dbReference>
<keyword evidence="5 13" id="KW-0378">Hydrolase</keyword>
<dbReference type="GO" id="GO:0004222">
    <property type="term" value="F:metalloendopeptidase activity"/>
    <property type="evidence" value="ECO:0007669"/>
    <property type="project" value="InterPro"/>
</dbReference>
<evidence type="ECO:0000313" key="17">
    <source>
        <dbReference type="EMBL" id="AVY96092.1"/>
    </source>
</evidence>
<feature type="transmembrane region" description="Helical" evidence="14">
    <location>
        <begin position="291"/>
        <end position="309"/>
    </location>
</feature>
<protein>
    <submittedName>
        <fullName evidence="17">Peptidase M48</fullName>
    </submittedName>
</protein>
<evidence type="ECO:0000256" key="9">
    <source>
        <dbReference type="ARBA" id="ARBA00023049"/>
    </source>
</evidence>
<dbReference type="RefSeq" id="WP_107890345.1">
    <property type="nucleotide sequence ID" value="NZ_CP028519.1"/>
</dbReference>
<feature type="domain" description="CAAX prenyl protease 1 N-terminal" evidence="16">
    <location>
        <begin position="28"/>
        <end position="204"/>
    </location>
</feature>
<dbReference type="KEGG" id="maer:DAI18_13095"/>
<evidence type="ECO:0000256" key="5">
    <source>
        <dbReference type="ARBA" id="ARBA00022801"/>
    </source>
</evidence>
<evidence type="ECO:0000256" key="13">
    <source>
        <dbReference type="RuleBase" id="RU003983"/>
    </source>
</evidence>
<keyword evidence="8 14" id="KW-1133">Transmembrane helix</keyword>
<keyword evidence="7 12" id="KW-0862">Zinc</keyword>
<dbReference type="GO" id="GO:0071586">
    <property type="term" value="P:CAAX-box protein processing"/>
    <property type="evidence" value="ECO:0007669"/>
    <property type="project" value="InterPro"/>
</dbReference>
<feature type="transmembrane region" description="Helical" evidence="14">
    <location>
        <begin position="175"/>
        <end position="194"/>
    </location>
</feature>
<sequence>MTTLVTSAFLLALAFSLALRLYLASRHIRHVRAHREAVPAAFTGRFTLADHQLAADYTVAKTRLAMLSALVDAGVLLALTLGGGIEALTVFWLGLGWPPVVSGTALILSLMAITGLIGLPFGLYATFGIEARFGFNKTSIRLFIIDQLKSLLVGLVLGVPLLLLVLWLMYGSTLWWLWVWLVWSAFSLLMVWLFPTVIAPLFNRFLPLEDGELKQRIDALLTRCGFRSSGVFVVDGSRRSNHGNAYFTGFGAAKRIVFYDTLLNQLDGDEIEAVLAHELGHFKRRHIIKRIVLTFALSFAFLLLLGWLLEWTPFYFGLGISTPTLAAGLILAAMALPAFTFPLTPLMSRLSRRQEFEADAYAAEHADRHALVSALTRLYRDNASTLTPDPLHSAFYDSHPPATIRIQHLESLPHTGVSA</sequence>
<feature type="transmembrane region" description="Helical" evidence="14">
    <location>
        <begin position="105"/>
        <end position="127"/>
    </location>
</feature>
<feature type="binding site" evidence="12">
    <location>
        <position position="281"/>
    </location>
    <ligand>
        <name>Zn(2+)</name>
        <dbReference type="ChEBI" id="CHEBI:29105"/>
        <note>catalytic</note>
    </ligand>
</feature>
<dbReference type="Gene3D" id="3.30.2010.10">
    <property type="entry name" value="Metalloproteases ('zincins'), catalytic domain"/>
    <property type="match status" value="1"/>
</dbReference>
<keyword evidence="2 13" id="KW-0645">Protease</keyword>
<keyword evidence="6" id="KW-0256">Endoplasmic reticulum</keyword>
<keyword evidence="18" id="KW-1185">Reference proteome</keyword>
<keyword evidence="10 14" id="KW-0472">Membrane</keyword>
<keyword evidence="9 13" id="KW-0482">Metalloprotease</keyword>
<evidence type="ECO:0000256" key="1">
    <source>
        <dbReference type="ARBA" id="ARBA00004477"/>
    </source>
</evidence>
<dbReference type="InterPro" id="IPR027057">
    <property type="entry name" value="CAXX_Prtase_1"/>
</dbReference>
<accession>A0A2S0PFE9</accession>
<evidence type="ECO:0000256" key="14">
    <source>
        <dbReference type="SAM" id="Phobius"/>
    </source>
</evidence>
<evidence type="ECO:0000259" key="15">
    <source>
        <dbReference type="Pfam" id="PF01435"/>
    </source>
</evidence>
<evidence type="ECO:0000256" key="2">
    <source>
        <dbReference type="ARBA" id="ARBA00022670"/>
    </source>
</evidence>
<feature type="transmembrane region" description="Helical" evidence="14">
    <location>
        <begin position="70"/>
        <end position="93"/>
    </location>
</feature>
<feature type="active site" evidence="11">
    <location>
        <position position="278"/>
    </location>
</feature>
<name>A0A2S0PFE9_9NEIS</name>
<dbReference type="FunFam" id="3.30.2010.10:FF:000002">
    <property type="entry name" value="CAAX prenyl protease"/>
    <property type="match status" value="1"/>
</dbReference>
<comment type="similarity">
    <text evidence="13">Belongs to the peptidase M48 family.</text>
</comment>
<reference evidence="17 18" key="1">
    <citation type="submission" date="2018-04" db="EMBL/GenBank/DDBJ databases">
        <title>Denitrifier Microvirgula.</title>
        <authorList>
            <person name="Anderson E."/>
            <person name="Jang J."/>
            <person name="Ishii S."/>
        </authorList>
    </citation>
    <scope>NUCLEOTIDE SEQUENCE [LARGE SCALE GENOMIC DNA]</scope>
    <source>
        <strain evidence="17 18">BE2.4</strain>
    </source>
</reference>
<organism evidence="17 18">
    <name type="scientific">Microvirgula aerodenitrificans</name>
    <dbReference type="NCBI Taxonomy" id="57480"/>
    <lineage>
        <taxon>Bacteria</taxon>
        <taxon>Pseudomonadati</taxon>
        <taxon>Pseudomonadota</taxon>
        <taxon>Betaproteobacteria</taxon>
        <taxon>Neisseriales</taxon>
        <taxon>Aquaspirillaceae</taxon>
        <taxon>Microvirgula</taxon>
    </lineage>
</organism>
<evidence type="ECO:0000259" key="16">
    <source>
        <dbReference type="Pfam" id="PF16491"/>
    </source>
</evidence>
<dbReference type="AlphaFoldDB" id="A0A2S0PFE9"/>
<feature type="transmembrane region" description="Helical" evidence="14">
    <location>
        <begin position="6"/>
        <end position="23"/>
    </location>
</feature>
<dbReference type="InterPro" id="IPR032456">
    <property type="entry name" value="Peptidase_M48_N"/>
</dbReference>
<feature type="active site" description="Proton donor" evidence="11">
    <location>
        <position position="359"/>
    </location>
</feature>
<gene>
    <name evidence="17" type="ORF">DAI18_13095</name>
</gene>
<dbReference type="STRING" id="1122240.GCA_000620105_02609"/>
<evidence type="ECO:0000256" key="8">
    <source>
        <dbReference type="ARBA" id="ARBA00022989"/>
    </source>
</evidence>
<evidence type="ECO:0000256" key="3">
    <source>
        <dbReference type="ARBA" id="ARBA00022692"/>
    </source>
</evidence>
<evidence type="ECO:0000256" key="4">
    <source>
        <dbReference type="ARBA" id="ARBA00022723"/>
    </source>
</evidence>
<dbReference type="InterPro" id="IPR001915">
    <property type="entry name" value="Peptidase_M48"/>
</dbReference>
<feature type="domain" description="Peptidase M48" evidence="15">
    <location>
        <begin position="207"/>
        <end position="411"/>
    </location>
</feature>
<evidence type="ECO:0000256" key="10">
    <source>
        <dbReference type="ARBA" id="ARBA00023136"/>
    </source>
</evidence>
<dbReference type="Proteomes" id="UP000244173">
    <property type="component" value="Chromosome"/>
</dbReference>
<evidence type="ECO:0000256" key="12">
    <source>
        <dbReference type="PIRSR" id="PIRSR627057-2"/>
    </source>
</evidence>
<comment type="subcellular location">
    <subcellularLocation>
        <location evidence="1">Endoplasmic reticulum membrane</location>
        <topology evidence="1">Multi-pass membrane protein</topology>
    </subcellularLocation>
</comment>